<evidence type="ECO:0000313" key="1">
    <source>
        <dbReference type="EMBL" id="KAI2650793.1"/>
    </source>
</evidence>
<comment type="caution">
    <text evidence="1">The sequence shown here is derived from an EMBL/GenBank/DDBJ whole genome shotgun (WGS) entry which is preliminary data.</text>
</comment>
<protein>
    <submittedName>
        <fullName evidence="1">Structural maintenance of chromosomes protein 5</fullName>
    </submittedName>
</protein>
<organism evidence="1 2">
    <name type="scientific">Labeo rohita</name>
    <name type="common">Indian major carp</name>
    <name type="synonym">Cyprinus rohita</name>
    <dbReference type="NCBI Taxonomy" id="84645"/>
    <lineage>
        <taxon>Eukaryota</taxon>
        <taxon>Metazoa</taxon>
        <taxon>Chordata</taxon>
        <taxon>Craniata</taxon>
        <taxon>Vertebrata</taxon>
        <taxon>Euteleostomi</taxon>
        <taxon>Actinopterygii</taxon>
        <taxon>Neopterygii</taxon>
        <taxon>Teleostei</taxon>
        <taxon>Ostariophysi</taxon>
        <taxon>Cypriniformes</taxon>
        <taxon>Cyprinidae</taxon>
        <taxon>Labeoninae</taxon>
        <taxon>Labeonini</taxon>
        <taxon>Labeo</taxon>
    </lineage>
</organism>
<sequence>MFFTSHSQVQQLVTQEQELPNPDDVMEVTPPESDSMEITPTPGIYDSAVMKNILLACKWVEENQHHFAGKIELPKILKMKEEDALLAITMRDLFINTMFYEGERDEEQIRAPFLFTFQRVEDMEIFLQEIRDKRDICVSCLHNPHL</sequence>
<keyword evidence="2" id="KW-1185">Reference proteome</keyword>
<evidence type="ECO:0000313" key="2">
    <source>
        <dbReference type="Proteomes" id="UP000830375"/>
    </source>
</evidence>
<accession>A0ABQ8LJI0</accession>
<name>A0ABQ8LJI0_LABRO</name>
<dbReference type="Proteomes" id="UP000830375">
    <property type="component" value="Unassembled WGS sequence"/>
</dbReference>
<gene>
    <name evidence="1" type="ORF">H4Q32_024827</name>
</gene>
<proteinExistence type="predicted"/>
<dbReference type="EMBL" id="JACTAM010000022">
    <property type="protein sequence ID" value="KAI2650793.1"/>
    <property type="molecule type" value="Genomic_DNA"/>
</dbReference>
<reference evidence="1 2" key="1">
    <citation type="submission" date="2022-01" db="EMBL/GenBank/DDBJ databases">
        <title>A high-quality chromosome-level genome assembly of rohu carp, Labeo rohita.</title>
        <authorList>
            <person name="Arick M.A. II"/>
            <person name="Hsu C.-Y."/>
            <person name="Magbanua Z."/>
            <person name="Pechanova O."/>
            <person name="Grover C."/>
            <person name="Miller E."/>
            <person name="Thrash A."/>
            <person name="Ezzel L."/>
            <person name="Alam S."/>
            <person name="Benzie J."/>
            <person name="Hamilton M."/>
            <person name="Karsi A."/>
            <person name="Lawrence M.L."/>
            <person name="Peterson D.G."/>
        </authorList>
    </citation>
    <scope>NUCLEOTIDE SEQUENCE [LARGE SCALE GENOMIC DNA]</scope>
    <source>
        <strain evidence="2">BAU-BD-2019</strain>
        <tissue evidence="1">Blood</tissue>
    </source>
</reference>